<comment type="caution">
    <text evidence="2">The sequence shown here is derived from an EMBL/GenBank/DDBJ whole genome shotgun (WGS) entry which is preliminary data.</text>
</comment>
<evidence type="ECO:0000259" key="1">
    <source>
        <dbReference type="Pfam" id="PF13439"/>
    </source>
</evidence>
<evidence type="ECO:0000313" key="2">
    <source>
        <dbReference type="EMBL" id="SFX68905.1"/>
    </source>
</evidence>
<feature type="domain" description="Glycosyltransferase subfamily 4-like N-terminal" evidence="1">
    <location>
        <begin position="31"/>
        <end position="203"/>
    </location>
</feature>
<dbReference type="GO" id="GO:0016757">
    <property type="term" value="F:glycosyltransferase activity"/>
    <property type="evidence" value="ECO:0007669"/>
    <property type="project" value="TreeGrafter"/>
</dbReference>
<accession>A0AB38C961</accession>
<dbReference type="PANTHER" id="PTHR45947:SF3">
    <property type="entry name" value="SULFOQUINOVOSYL TRANSFERASE SQD2"/>
    <property type="match status" value="1"/>
</dbReference>
<dbReference type="Gene3D" id="3.40.50.2000">
    <property type="entry name" value="Glycogen Phosphorylase B"/>
    <property type="match status" value="2"/>
</dbReference>
<dbReference type="SUPFAM" id="SSF53756">
    <property type="entry name" value="UDP-Glycosyltransferase/glycogen phosphorylase"/>
    <property type="match status" value="1"/>
</dbReference>
<gene>
    <name evidence="2" type="ORF">SAMN03097694_2982</name>
</gene>
<dbReference type="Pfam" id="PF13692">
    <property type="entry name" value="Glyco_trans_1_4"/>
    <property type="match status" value="1"/>
</dbReference>
<dbReference type="RefSeq" id="WP_080698555.1">
    <property type="nucleotide sequence ID" value="NZ_FPKH01000002.1"/>
</dbReference>
<name>A0AB38C961_9BURK</name>
<evidence type="ECO:0000313" key="3">
    <source>
        <dbReference type="Proteomes" id="UP000182489"/>
    </source>
</evidence>
<dbReference type="InterPro" id="IPR050194">
    <property type="entry name" value="Glycosyltransferase_grp1"/>
</dbReference>
<organism evidence="2 3">
    <name type="scientific">Janthinobacterium lividum</name>
    <dbReference type="NCBI Taxonomy" id="29581"/>
    <lineage>
        <taxon>Bacteria</taxon>
        <taxon>Pseudomonadati</taxon>
        <taxon>Pseudomonadota</taxon>
        <taxon>Betaproteobacteria</taxon>
        <taxon>Burkholderiales</taxon>
        <taxon>Oxalobacteraceae</taxon>
        <taxon>Janthinobacterium</taxon>
    </lineage>
</organism>
<dbReference type="PANTHER" id="PTHR45947">
    <property type="entry name" value="SULFOQUINOVOSYL TRANSFERASE SQD2"/>
    <property type="match status" value="1"/>
</dbReference>
<dbReference type="Pfam" id="PF13439">
    <property type="entry name" value="Glyco_transf_4"/>
    <property type="match status" value="1"/>
</dbReference>
<dbReference type="AlphaFoldDB" id="A0AB38C961"/>
<dbReference type="EMBL" id="FPKH01000002">
    <property type="protein sequence ID" value="SFX68905.1"/>
    <property type="molecule type" value="Genomic_DNA"/>
</dbReference>
<dbReference type="Proteomes" id="UP000182489">
    <property type="component" value="Unassembled WGS sequence"/>
</dbReference>
<sequence length="410" mass="45034">MFALKSHKVFRLLQLVPEPLPTFRVDVATLFGKYLPLHGVICDIVGRAGKGELVEGAYMTQVRPAEYSGRLRREWAFFKLCLGRVLATSKKQCDLIQVRDMVSIGLLTMLMARCKGIRFAYWVSFLMSEGRIARARSSIAAGRGKRYYIVLLKGLVERFLLYKFVLKWADHVFVQSEAMKQLMVERGIAIDKITAVPMGVDMEMLHADALAPRRLAGWEDVPVLAYLGTLDSSRELTVLLDALLLLRRRQPSARLLFIGDSPTASDVPALMAYAARLGIADAIHVTGWLPSLQALALLRGADVALSYVPRGALFDYSSPTKLLEYLALGMPCVGNDSPDQENVLRASGAGYLAASTAEAMAEQIGVIFADLPAARLLAAAGPAFIDEQRSYRVLASRLAAVYKEGVAQKP</sequence>
<proteinExistence type="predicted"/>
<reference evidence="2 3" key="1">
    <citation type="submission" date="2016-11" db="EMBL/GenBank/DDBJ databases">
        <authorList>
            <person name="Varghese N."/>
            <person name="Submissions S."/>
        </authorList>
    </citation>
    <scope>NUCLEOTIDE SEQUENCE [LARGE SCALE GENOMIC DNA]</scope>
    <source>
        <strain evidence="2 3">NFR18</strain>
    </source>
</reference>
<protein>
    <submittedName>
        <fullName evidence="2">Glycosyltransferase involved in cell wall bisynthesis</fullName>
    </submittedName>
</protein>
<dbReference type="InterPro" id="IPR028098">
    <property type="entry name" value="Glyco_trans_4-like_N"/>
</dbReference>